<protein>
    <submittedName>
        <fullName evidence="5">FadR family transcriptional regulator</fullName>
    </submittedName>
</protein>
<dbReference type="EMBL" id="JACCEM010000005">
    <property type="protein sequence ID" value="NYT49777.1"/>
    <property type="molecule type" value="Genomic_DNA"/>
</dbReference>
<dbReference type="Pfam" id="PF07729">
    <property type="entry name" value="FCD"/>
    <property type="match status" value="1"/>
</dbReference>
<dbReference type="PANTHER" id="PTHR43537:SF5">
    <property type="entry name" value="UXU OPERON TRANSCRIPTIONAL REGULATOR"/>
    <property type="match status" value="1"/>
</dbReference>
<dbReference type="SMART" id="SM00345">
    <property type="entry name" value="HTH_GNTR"/>
    <property type="match status" value="1"/>
</dbReference>
<evidence type="ECO:0000256" key="3">
    <source>
        <dbReference type="ARBA" id="ARBA00023163"/>
    </source>
</evidence>
<dbReference type="GO" id="GO:0003700">
    <property type="term" value="F:DNA-binding transcription factor activity"/>
    <property type="evidence" value="ECO:0007669"/>
    <property type="project" value="InterPro"/>
</dbReference>
<sequence length="231" mass="24764">MSTDGLKPVKRRASLADDVADALRERLLRGDFKAGDRLPTGSELSAAFSVSLAVIREAMSRLKHDGLVETIQGAGVFATGTGGSKTFRLDADGGGQEALKHIFELRLAFEEGAAYLAASRRTPRTLRGLHKAFELMHADDPGAGAAADKEFHRLIAGATGNPLFLEFFDFLAARIDSTIFIARAHSAEAGVSAEALEEHREILRAIEARDGAAAKAAMFRHLNNAAARLRL</sequence>
<dbReference type="Pfam" id="PF00392">
    <property type="entry name" value="GntR"/>
    <property type="match status" value="1"/>
</dbReference>
<keyword evidence="3" id="KW-0804">Transcription</keyword>
<comment type="caution">
    <text evidence="5">The sequence shown here is derived from an EMBL/GenBank/DDBJ whole genome shotgun (WGS) entry which is preliminary data.</text>
</comment>
<proteinExistence type="predicted"/>
<dbReference type="Proteomes" id="UP000559809">
    <property type="component" value="Unassembled WGS sequence"/>
</dbReference>
<evidence type="ECO:0000313" key="6">
    <source>
        <dbReference type="Proteomes" id="UP000559809"/>
    </source>
</evidence>
<dbReference type="InterPro" id="IPR000524">
    <property type="entry name" value="Tscrpt_reg_HTH_GntR"/>
</dbReference>
<name>A0A853G0C7_9BURK</name>
<dbReference type="InterPro" id="IPR011711">
    <property type="entry name" value="GntR_C"/>
</dbReference>
<dbReference type="AlphaFoldDB" id="A0A853G0C7"/>
<evidence type="ECO:0000313" key="5">
    <source>
        <dbReference type="EMBL" id="NYT49777.1"/>
    </source>
</evidence>
<dbReference type="GO" id="GO:0003677">
    <property type="term" value="F:DNA binding"/>
    <property type="evidence" value="ECO:0007669"/>
    <property type="project" value="UniProtKB-KW"/>
</dbReference>
<dbReference type="Gene3D" id="1.10.10.10">
    <property type="entry name" value="Winged helix-like DNA-binding domain superfamily/Winged helix DNA-binding domain"/>
    <property type="match status" value="1"/>
</dbReference>
<organism evidence="5 6">
    <name type="scientific">Parapusillimonas granuli</name>
    <dbReference type="NCBI Taxonomy" id="380911"/>
    <lineage>
        <taxon>Bacteria</taxon>
        <taxon>Pseudomonadati</taxon>
        <taxon>Pseudomonadota</taxon>
        <taxon>Betaproteobacteria</taxon>
        <taxon>Burkholderiales</taxon>
        <taxon>Alcaligenaceae</taxon>
        <taxon>Parapusillimonas</taxon>
    </lineage>
</organism>
<dbReference type="InterPro" id="IPR036388">
    <property type="entry name" value="WH-like_DNA-bd_sf"/>
</dbReference>
<dbReference type="Gene3D" id="1.20.120.530">
    <property type="entry name" value="GntR ligand-binding domain-like"/>
    <property type="match status" value="1"/>
</dbReference>
<dbReference type="InterPro" id="IPR008920">
    <property type="entry name" value="TF_FadR/GntR_C"/>
</dbReference>
<evidence type="ECO:0000256" key="1">
    <source>
        <dbReference type="ARBA" id="ARBA00023015"/>
    </source>
</evidence>
<dbReference type="InterPro" id="IPR036390">
    <property type="entry name" value="WH_DNA-bd_sf"/>
</dbReference>
<dbReference type="SUPFAM" id="SSF48008">
    <property type="entry name" value="GntR ligand-binding domain-like"/>
    <property type="match status" value="1"/>
</dbReference>
<feature type="domain" description="HTH gntR-type" evidence="4">
    <location>
        <begin position="13"/>
        <end position="81"/>
    </location>
</feature>
<dbReference type="PROSITE" id="PS50949">
    <property type="entry name" value="HTH_GNTR"/>
    <property type="match status" value="1"/>
</dbReference>
<keyword evidence="2" id="KW-0238">DNA-binding</keyword>
<dbReference type="PANTHER" id="PTHR43537">
    <property type="entry name" value="TRANSCRIPTIONAL REGULATOR, GNTR FAMILY"/>
    <property type="match status" value="1"/>
</dbReference>
<dbReference type="SUPFAM" id="SSF46785">
    <property type="entry name" value="Winged helix' DNA-binding domain"/>
    <property type="match status" value="1"/>
</dbReference>
<keyword evidence="1" id="KW-0805">Transcription regulation</keyword>
<evidence type="ECO:0000256" key="2">
    <source>
        <dbReference type="ARBA" id="ARBA00023125"/>
    </source>
</evidence>
<dbReference type="CDD" id="cd07377">
    <property type="entry name" value="WHTH_GntR"/>
    <property type="match status" value="1"/>
</dbReference>
<reference evidence="5 6" key="1">
    <citation type="submission" date="2020-07" db="EMBL/GenBank/DDBJ databases">
        <title>Taxonomic revisions and descriptions of new bacterial species based on genomic comparisons in the high-G+C-content subgroup of the family Alcaligenaceae.</title>
        <authorList>
            <person name="Szabo A."/>
            <person name="Felfoldi T."/>
        </authorList>
    </citation>
    <scope>NUCLEOTIDE SEQUENCE [LARGE SCALE GENOMIC DNA]</scope>
    <source>
        <strain evidence="5 6">LMG 24012</strain>
    </source>
</reference>
<gene>
    <name evidence="5" type="ORF">H0A72_10710</name>
</gene>
<dbReference type="RefSeq" id="WP_180155083.1">
    <property type="nucleotide sequence ID" value="NZ_JACCEM010000005.1"/>
</dbReference>
<dbReference type="SMART" id="SM00895">
    <property type="entry name" value="FCD"/>
    <property type="match status" value="1"/>
</dbReference>
<evidence type="ECO:0000259" key="4">
    <source>
        <dbReference type="PROSITE" id="PS50949"/>
    </source>
</evidence>
<keyword evidence="6" id="KW-1185">Reference proteome</keyword>
<accession>A0A853G0C7</accession>